<evidence type="ECO:0000313" key="2">
    <source>
        <dbReference type="EMBL" id="GIG19886.1"/>
    </source>
</evidence>
<dbReference type="InterPro" id="IPR002881">
    <property type="entry name" value="DUF58"/>
</dbReference>
<feature type="domain" description="DUF58" evidence="1">
    <location>
        <begin position="41"/>
        <end position="216"/>
    </location>
</feature>
<dbReference type="PANTHER" id="PTHR33608:SF12">
    <property type="entry name" value="DUF58 DOMAIN-CONTAINING PROTEIN"/>
    <property type="match status" value="1"/>
</dbReference>
<proteinExistence type="predicted"/>
<dbReference type="AlphaFoldDB" id="A0A919NYC1"/>
<reference evidence="2" key="1">
    <citation type="submission" date="2021-01" db="EMBL/GenBank/DDBJ databases">
        <title>Whole genome shotgun sequence of Cellulomonas chitinilytica NBRC 110799.</title>
        <authorList>
            <person name="Komaki H."/>
            <person name="Tamura T."/>
        </authorList>
    </citation>
    <scope>NUCLEOTIDE SEQUENCE</scope>
    <source>
        <strain evidence="2">NBRC 110799</strain>
    </source>
</reference>
<dbReference type="PANTHER" id="PTHR33608">
    <property type="entry name" value="BLL2464 PROTEIN"/>
    <property type="match status" value="1"/>
</dbReference>
<dbReference type="Pfam" id="PF01882">
    <property type="entry name" value="DUF58"/>
    <property type="match status" value="1"/>
</dbReference>
<protein>
    <recommendedName>
        <fullName evidence="1">DUF58 domain-containing protein</fullName>
    </recommendedName>
</protein>
<comment type="caution">
    <text evidence="2">The sequence shown here is derived from an EMBL/GenBank/DDBJ whole genome shotgun (WGS) entry which is preliminary data.</text>
</comment>
<sequence>MPAHLVRVKSKLYVRSRRRIVHALDGEYASRSRGRGFDFEDLRDYQPGDDVRDIDWKATARRGEPLVRRHLVTRQRSLVALVDTASTMNARTPAHEDKGDLAVLAVGVLGYLALKHGDRVGLVRGDAGGVVAARPREGERHLEQLLGATRTAIDTSRSAPDLAGVIEHARRRLTRDAIVVVVTDDVEMDERLEQSVRRLAAAHDTLWVAVADANPARELARGEVADARGGWRVPRYLSRSRRIADEHDELTTRLRESLADVLDDAHVSRCRVESSDTAVRELLTMLRRRPYAH</sequence>
<gene>
    <name evidence="2" type="ORF">Cch01nite_06100</name>
</gene>
<dbReference type="RefSeq" id="WP_203748447.1">
    <property type="nucleotide sequence ID" value="NZ_BONK01000002.1"/>
</dbReference>
<accession>A0A919NYC1</accession>
<evidence type="ECO:0000313" key="3">
    <source>
        <dbReference type="Proteomes" id="UP000632740"/>
    </source>
</evidence>
<dbReference type="EMBL" id="BONK01000002">
    <property type="protein sequence ID" value="GIG19886.1"/>
    <property type="molecule type" value="Genomic_DNA"/>
</dbReference>
<evidence type="ECO:0000259" key="1">
    <source>
        <dbReference type="Pfam" id="PF01882"/>
    </source>
</evidence>
<organism evidence="2 3">
    <name type="scientific">Cellulomonas chitinilytica</name>
    <dbReference type="NCBI Taxonomy" id="398759"/>
    <lineage>
        <taxon>Bacteria</taxon>
        <taxon>Bacillati</taxon>
        <taxon>Actinomycetota</taxon>
        <taxon>Actinomycetes</taxon>
        <taxon>Micrococcales</taxon>
        <taxon>Cellulomonadaceae</taxon>
        <taxon>Cellulomonas</taxon>
    </lineage>
</organism>
<keyword evidence="3" id="KW-1185">Reference proteome</keyword>
<dbReference type="Proteomes" id="UP000632740">
    <property type="component" value="Unassembled WGS sequence"/>
</dbReference>
<name>A0A919NYC1_9CELL</name>